<dbReference type="EMBL" id="BSNK01000002">
    <property type="protein sequence ID" value="GLQ23788.1"/>
    <property type="molecule type" value="Genomic_DNA"/>
</dbReference>
<keyword evidence="3" id="KW-1185">Reference proteome</keyword>
<dbReference type="Proteomes" id="UP001161391">
    <property type="component" value="Unassembled WGS sequence"/>
</dbReference>
<evidence type="ECO:0000313" key="2">
    <source>
        <dbReference type="EMBL" id="GLQ23788.1"/>
    </source>
</evidence>
<comment type="caution">
    <text evidence="2">The sequence shown here is derived from an EMBL/GenBank/DDBJ whole genome shotgun (WGS) entry which is preliminary data.</text>
</comment>
<evidence type="ECO:0000313" key="3">
    <source>
        <dbReference type="Proteomes" id="UP001161391"/>
    </source>
</evidence>
<accession>A0ABQ5V8L0</accession>
<gene>
    <name evidence="2" type="ORF">GCM10007853_16620</name>
</gene>
<sequence length="187" mass="20564">MMKTIGLTILSVACLALSANTATAQNVEDPSVEAPVRKPACTGSPYRDFDFWIGTWEVRSPDGALAGTNRITSEESGCLLVERWTSASGGTGQSYNFVDRDTGDWRQVWVSTGATINYSGGLDADGAMILEGRIGYLPGSDNNGRFRGKWTLREDGTVEQVFHQYSEDTDEWKPWFTGIYTKIDEAE</sequence>
<name>A0ABQ5V8L0_9PROT</name>
<evidence type="ECO:0008006" key="4">
    <source>
        <dbReference type="Google" id="ProtNLM"/>
    </source>
</evidence>
<feature type="chain" id="PRO_5047087314" description="DUF1579 domain-containing protein" evidence="1">
    <location>
        <begin position="25"/>
        <end position="187"/>
    </location>
</feature>
<organism evidence="2 3">
    <name type="scientific">Algimonas ampicilliniresistens</name>
    <dbReference type="NCBI Taxonomy" id="1298735"/>
    <lineage>
        <taxon>Bacteria</taxon>
        <taxon>Pseudomonadati</taxon>
        <taxon>Pseudomonadota</taxon>
        <taxon>Alphaproteobacteria</taxon>
        <taxon>Maricaulales</taxon>
        <taxon>Robiginitomaculaceae</taxon>
        <taxon>Algimonas</taxon>
    </lineage>
</organism>
<reference evidence="2" key="1">
    <citation type="journal article" date="2014" name="Int. J. Syst. Evol. Microbiol.">
        <title>Complete genome of a new Firmicutes species belonging to the dominant human colonic microbiota ('Ruminococcus bicirculans') reveals two chromosomes and a selective capacity to utilize plant glucans.</title>
        <authorList>
            <consortium name="NISC Comparative Sequencing Program"/>
            <person name="Wegmann U."/>
            <person name="Louis P."/>
            <person name="Goesmann A."/>
            <person name="Henrissat B."/>
            <person name="Duncan S.H."/>
            <person name="Flint H.J."/>
        </authorList>
    </citation>
    <scope>NUCLEOTIDE SEQUENCE</scope>
    <source>
        <strain evidence="2">NBRC 108219</strain>
    </source>
</reference>
<reference evidence="2" key="2">
    <citation type="submission" date="2023-01" db="EMBL/GenBank/DDBJ databases">
        <title>Draft genome sequence of Algimonas ampicilliniresistens strain NBRC 108219.</title>
        <authorList>
            <person name="Sun Q."/>
            <person name="Mori K."/>
        </authorList>
    </citation>
    <scope>NUCLEOTIDE SEQUENCE</scope>
    <source>
        <strain evidence="2">NBRC 108219</strain>
    </source>
</reference>
<evidence type="ECO:0000256" key="1">
    <source>
        <dbReference type="SAM" id="SignalP"/>
    </source>
</evidence>
<proteinExistence type="predicted"/>
<protein>
    <recommendedName>
        <fullName evidence="4">DUF1579 domain-containing protein</fullName>
    </recommendedName>
</protein>
<feature type="signal peptide" evidence="1">
    <location>
        <begin position="1"/>
        <end position="24"/>
    </location>
</feature>
<keyword evidence="1" id="KW-0732">Signal</keyword>
<dbReference type="RefSeq" id="WP_284389561.1">
    <property type="nucleotide sequence ID" value="NZ_BSNK01000002.1"/>
</dbReference>